<dbReference type="VEuPathDB" id="FungiDB:PC110_g12780"/>
<evidence type="ECO:0000256" key="4">
    <source>
        <dbReference type="ARBA" id="ARBA00022759"/>
    </source>
</evidence>
<dbReference type="Proteomes" id="UP000760860">
    <property type="component" value="Unassembled WGS sequence"/>
</dbReference>
<organism evidence="13 14">
    <name type="scientific">Phytophthora cactorum</name>
    <dbReference type="NCBI Taxonomy" id="29920"/>
    <lineage>
        <taxon>Eukaryota</taxon>
        <taxon>Sar</taxon>
        <taxon>Stramenopiles</taxon>
        <taxon>Oomycota</taxon>
        <taxon>Peronosporomycetes</taxon>
        <taxon>Peronosporales</taxon>
        <taxon>Peronosporaceae</taxon>
        <taxon>Phytophthora</taxon>
    </lineage>
</organism>
<dbReference type="EMBL" id="RCML01001304">
    <property type="protein sequence ID" value="KAG2963689.1"/>
    <property type="molecule type" value="Genomic_DNA"/>
</dbReference>
<gene>
    <name evidence="13" type="ORF">PC110_g12780</name>
    <name evidence="8" type="ORF">PC113_g12067</name>
    <name evidence="9" type="ORF">PC115_g10922</name>
    <name evidence="10" type="ORF">PC117_g12167</name>
    <name evidence="11" type="ORF">PC118_g20757</name>
    <name evidence="12" type="ORF">PC129_g10859</name>
</gene>
<dbReference type="Proteomes" id="UP000774804">
    <property type="component" value="Unassembled WGS sequence"/>
</dbReference>
<dbReference type="GO" id="GO:0016787">
    <property type="term" value="F:hydrolase activity"/>
    <property type="evidence" value="ECO:0007669"/>
    <property type="project" value="UniProtKB-KW"/>
</dbReference>
<dbReference type="Pfam" id="PF17917">
    <property type="entry name" value="RT_RNaseH"/>
    <property type="match status" value="1"/>
</dbReference>
<dbReference type="Proteomes" id="UP000735874">
    <property type="component" value="Unassembled WGS sequence"/>
</dbReference>
<reference evidence="8" key="2">
    <citation type="submission" date="2018-10" db="EMBL/GenBank/DDBJ databases">
        <title>Effector identification in a new, highly contiguous assembly of the strawberry crown rot pathogen Phytophthora cactorum.</title>
        <authorList>
            <person name="Armitage A.D."/>
            <person name="Nellist C.F."/>
            <person name="Bates H."/>
            <person name="Vickerstaff R.J."/>
            <person name="Harrison R.J."/>
        </authorList>
    </citation>
    <scope>NUCLEOTIDE SEQUENCE</scope>
    <source>
        <strain evidence="8">15-7</strain>
        <strain evidence="9">4032</strain>
        <strain evidence="10">4040</strain>
        <strain evidence="11">P415</strain>
        <strain evidence="12">P421</strain>
    </source>
</reference>
<keyword evidence="14" id="KW-1185">Reference proteome</keyword>
<evidence type="ECO:0000313" key="8">
    <source>
        <dbReference type="EMBL" id="KAG2855886.1"/>
    </source>
</evidence>
<evidence type="ECO:0000256" key="1">
    <source>
        <dbReference type="ARBA" id="ARBA00022679"/>
    </source>
</evidence>
<dbReference type="EMBL" id="RCMG01000356">
    <property type="protein sequence ID" value="KAG2855886.1"/>
    <property type="molecule type" value="Genomic_DNA"/>
</dbReference>
<dbReference type="EMBL" id="RCMV01000369">
    <property type="protein sequence ID" value="KAG3218319.1"/>
    <property type="molecule type" value="Genomic_DNA"/>
</dbReference>
<evidence type="ECO:0000313" key="14">
    <source>
        <dbReference type="Proteomes" id="UP000251314"/>
    </source>
</evidence>
<dbReference type="AlphaFoldDB" id="A0A329S2D0"/>
<dbReference type="EMBL" id="MJFZ01000349">
    <property type="protein sequence ID" value="RAW30855.1"/>
    <property type="molecule type" value="Genomic_DNA"/>
</dbReference>
<proteinExistence type="predicted"/>
<keyword evidence="4" id="KW-0255">Endonuclease</keyword>
<dbReference type="Proteomes" id="UP000251314">
    <property type="component" value="Unassembled WGS sequence"/>
</dbReference>
<dbReference type="SUPFAM" id="SSF56672">
    <property type="entry name" value="DNA/RNA polymerases"/>
    <property type="match status" value="1"/>
</dbReference>
<evidence type="ECO:0000313" key="9">
    <source>
        <dbReference type="EMBL" id="KAG2916748.1"/>
    </source>
</evidence>
<dbReference type="Proteomes" id="UP000736787">
    <property type="component" value="Unassembled WGS sequence"/>
</dbReference>
<sequence>MQEHDQIYYPINFISRRLKPNEINFGVVEKEILALLRVLGLNYNLLMG</sequence>
<keyword evidence="5" id="KW-0378">Hydrolase</keyword>
<dbReference type="GO" id="GO:0003964">
    <property type="term" value="F:RNA-directed DNA polymerase activity"/>
    <property type="evidence" value="ECO:0007669"/>
    <property type="project" value="UniProtKB-KW"/>
</dbReference>
<evidence type="ECO:0000313" key="11">
    <source>
        <dbReference type="EMBL" id="KAG2963689.1"/>
    </source>
</evidence>
<name>A0A329S2D0_9STRA</name>
<dbReference type="InterPro" id="IPR041373">
    <property type="entry name" value="RT_RNaseH"/>
</dbReference>
<evidence type="ECO:0000313" key="12">
    <source>
        <dbReference type="EMBL" id="KAG3218319.1"/>
    </source>
</evidence>
<protein>
    <recommendedName>
        <fullName evidence="7">Reverse transcriptase RNase H-like domain-containing protein</fullName>
    </recommendedName>
</protein>
<evidence type="ECO:0000313" key="10">
    <source>
        <dbReference type="EMBL" id="KAG2936209.1"/>
    </source>
</evidence>
<dbReference type="InterPro" id="IPR043502">
    <property type="entry name" value="DNA/RNA_pol_sf"/>
</dbReference>
<keyword evidence="6" id="KW-0695">RNA-directed DNA polymerase</keyword>
<accession>A0A329S2D0</accession>
<feature type="domain" description="Reverse transcriptase RNase H-like" evidence="7">
    <location>
        <begin position="2"/>
        <end position="39"/>
    </location>
</feature>
<evidence type="ECO:0000256" key="2">
    <source>
        <dbReference type="ARBA" id="ARBA00022695"/>
    </source>
</evidence>
<evidence type="ECO:0000256" key="6">
    <source>
        <dbReference type="ARBA" id="ARBA00022918"/>
    </source>
</evidence>
<evidence type="ECO:0000256" key="5">
    <source>
        <dbReference type="ARBA" id="ARBA00022801"/>
    </source>
</evidence>
<evidence type="ECO:0000313" key="13">
    <source>
        <dbReference type="EMBL" id="RAW30855.1"/>
    </source>
</evidence>
<keyword evidence="2" id="KW-0548">Nucleotidyltransferase</keyword>
<dbReference type="Proteomes" id="UP000697107">
    <property type="component" value="Unassembled WGS sequence"/>
</dbReference>
<dbReference type="EMBL" id="RCMI01000332">
    <property type="protein sequence ID" value="KAG2916748.1"/>
    <property type="molecule type" value="Genomic_DNA"/>
</dbReference>
<keyword evidence="3" id="KW-0540">Nuclease</keyword>
<dbReference type="GO" id="GO:0004519">
    <property type="term" value="F:endonuclease activity"/>
    <property type="evidence" value="ECO:0007669"/>
    <property type="project" value="UniProtKB-KW"/>
</dbReference>
<keyword evidence="1" id="KW-0808">Transferase</keyword>
<comment type="caution">
    <text evidence="13">The sequence shown here is derived from an EMBL/GenBank/DDBJ whole genome shotgun (WGS) entry which is preliminary data.</text>
</comment>
<evidence type="ECO:0000259" key="7">
    <source>
        <dbReference type="Pfam" id="PF17917"/>
    </source>
</evidence>
<evidence type="ECO:0000256" key="3">
    <source>
        <dbReference type="ARBA" id="ARBA00022722"/>
    </source>
</evidence>
<reference evidence="13 14" key="1">
    <citation type="submission" date="2018-01" db="EMBL/GenBank/DDBJ databases">
        <title>Draft genome of the strawberry crown rot pathogen Phytophthora cactorum.</title>
        <authorList>
            <person name="Armitage A.D."/>
            <person name="Lysoe E."/>
            <person name="Nellist C.F."/>
            <person name="Harrison R.J."/>
            <person name="Brurberg M.B."/>
        </authorList>
    </citation>
    <scope>NUCLEOTIDE SEQUENCE [LARGE SCALE GENOMIC DNA]</scope>
    <source>
        <strain evidence="13 14">10300</strain>
    </source>
</reference>
<dbReference type="EMBL" id="RCMK01000328">
    <property type="protein sequence ID" value="KAG2936209.1"/>
    <property type="molecule type" value="Genomic_DNA"/>
</dbReference>